<comment type="caution">
    <text evidence="3">The sequence shown here is derived from an EMBL/GenBank/DDBJ whole genome shotgun (WGS) entry which is preliminary data.</text>
</comment>
<dbReference type="PIRSF" id="PIRSF016642">
    <property type="entry name" value="UCP016642"/>
    <property type="match status" value="1"/>
</dbReference>
<reference evidence="4" key="1">
    <citation type="journal article" date="2017" name="Genome Announc.">
        <title>Draft Genome Sequence of Terrimicrobium sacchariphilum NM-5T, a Facultative Anaerobic Soil Bacterium of the Class Spartobacteria.</title>
        <authorList>
            <person name="Qiu Y.L."/>
            <person name="Tourlousse D.M."/>
            <person name="Matsuura N."/>
            <person name="Ohashi A."/>
            <person name="Sekiguchi Y."/>
        </authorList>
    </citation>
    <scope>NUCLEOTIDE SEQUENCE [LARGE SCALE GENOMIC DNA]</scope>
    <source>
        <strain evidence="4">NM-5</strain>
    </source>
</reference>
<name>A0A146G1W7_TERSA</name>
<protein>
    <submittedName>
        <fullName evidence="3">Trehalose utilisation</fullName>
    </submittedName>
</protein>
<dbReference type="InterPro" id="IPR029062">
    <property type="entry name" value="Class_I_gatase-like"/>
</dbReference>
<proteinExistence type="predicted"/>
<dbReference type="Gene3D" id="3.40.50.880">
    <property type="match status" value="1"/>
</dbReference>
<accession>A0A146G1W7</accession>
<organism evidence="3 4">
    <name type="scientific">Terrimicrobium sacchariphilum</name>
    <dbReference type="NCBI Taxonomy" id="690879"/>
    <lineage>
        <taxon>Bacteria</taxon>
        <taxon>Pseudomonadati</taxon>
        <taxon>Verrucomicrobiota</taxon>
        <taxon>Terrimicrobiia</taxon>
        <taxon>Terrimicrobiales</taxon>
        <taxon>Terrimicrobiaceae</taxon>
        <taxon>Terrimicrobium</taxon>
    </lineage>
</organism>
<sequence>MKMNTRLLTTLKVLAFAAVASAAMAQNTTKKIALYDDLGSGGAGIPSVQMILTKAGINLTTLSAEQIRNGELSKYDVVIFTGGSGSKQAESLQTAGVDEVRKFVQNGGGYIGICAGAYLACDRFSWSTKMLNARTVSQKWKRGKGNVEIELTDEGKKILGDVDGKMLVKYANGPIITSADNKDMPEFIPLAYFRTEMAENDTPVGVMENSPAIVASTFGKGKLITFSPHPEQTDGLHDLITHAVNWVATPSSDVAGVQ</sequence>
<keyword evidence="4" id="KW-1185">Reference proteome</keyword>
<evidence type="ECO:0000259" key="2">
    <source>
        <dbReference type="Pfam" id="PF09825"/>
    </source>
</evidence>
<dbReference type="EMBL" id="BDCO01000002">
    <property type="protein sequence ID" value="GAT31859.1"/>
    <property type="molecule type" value="Genomic_DNA"/>
</dbReference>
<evidence type="ECO:0000313" key="3">
    <source>
        <dbReference type="EMBL" id="GAT31859.1"/>
    </source>
</evidence>
<dbReference type="Proteomes" id="UP000076023">
    <property type="component" value="Unassembled WGS sequence"/>
</dbReference>
<evidence type="ECO:0000313" key="4">
    <source>
        <dbReference type="Proteomes" id="UP000076023"/>
    </source>
</evidence>
<dbReference type="InterPro" id="IPR019197">
    <property type="entry name" value="Biotin-prot_ligase_N"/>
</dbReference>
<dbReference type="InterPro" id="IPR015834">
    <property type="entry name" value="UCP016642"/>
</dbReference>
<evidence type="ECO:0000256" key="1">
    <source>
        <dbReference type="SAM" id="SignalP"/>
    </source>
</evidence>
<dbReference type="AlphaFoldDB" id="A0A146G1W7"/>
<gene>
    <name evidence="3" type="ORF">TSACC_2253</name>
</gene>
<dbReference type="OrthoDB" id="20888at2"/>
<dbReference type="PROSITE" id="PS51273">
    <property type="entry name" value="GATASE_TYPE_1"/>
    <property type="match status" value="1"/>
</dbReference>
<dbReference type="STRING" id="690879.TSACC_2253"/>
<dbReference type="SUPFAM" id="SSF52317">
    <property type="entry name" value="Class I glutamine amidotransferase-like"/>
    <property type="match status" value="1"/>
</dbReference>
<feature type="chain" id="PRO_5007524369" evidence="1">
    <location>
        <begin position="26"/>
        <end position="258"/>
    </location>
</feature>
<feature type="signal peptide" evidence="1">
    <location>
        <begin position="1"/>
        <end position="25"/>
    </location>
</feature>
<feature type="domain" description="Biotin-protein ligase N-terminal" evidence="2">
    <location>
        <begin position="74"/>
        <end position="129"/>
    </location>
</feature>
<keyword evidence="1" id="KW-0732">Signal</keyword>
<dbReference type="InParanoid" id="A0A146G1W7"/>
<dbReference type="Pfam" id="PF09825">
    <property type="entry name" value="BPL_N"/>
    <property type="match status" value="1"/>
</dbReference>